<gene>
    <name evidence="2" type="ORF">EDD54_2991</name>
</gene>
<dbReference type="EMBL" id="SNXY01000008">
    <property type="protein sequence ID" value="TDP84384.1"/>
    <property type="molecule type" value="Genomic_DNA"/>
</dbReference>
<dbReference type="AlphaFoldDB" id="A0A4R6RE22"/>
<proteinExistence type="predicted"/>
<keyword evidence="3" id="KW-1185">Reference proteome</keyword>
<comment type="caution">
    <text evidence="2">The sequence shown here is derived from an EMBL/GenBank/DDBJ whole genome shotgun (WGS) entry which is preliminary data.</text>
</comment>
<accession>A0A4R6RE22</accession>
<feature type="signal peptide" evidence="1">
    <location>
        <begin position="1"/>
        <end position="23"/>
    </location>
</feature>
<keyword evidence="1" id="KW-0732">Signal</keyword>
<organism evidence="2 3">
    <name type="scientific">Oharaeibacter diazotrophicus</name>
    <dbReference type="NCBI Taxonomy" id="1920512"/>
    <lineage>
        <taxon>Bacteria</taxon>
        <taxon>Pseudomonadati</taxon>
        <taxon>Pseudomonadota</taxon>
        <taxon>Alphaproteobacteria</taxon>
        <taxon>Hyphomicrobiales</taxon>
        <taxon>Pleomorphomonadaceae</taxon>
        <taxon>Oharaeibacter</taxon>
    </lineage>
</organism>
<evidence type="ECO:0000313" key="2">
    <source>
        <dbReference type="EMBL" id="TDP84384.1"/>
    </source>
</evidence>
<dbReference type="Proteomes" id="UP000294547">
    <property type="component" value="Unassembled WGS sequence"/>
</dbReference>
<evidence type="ECO:0000313" key="3">
    <source>
        <dbReference type="Proteomes" id="UP000294547"/>
    </source>
</evidence>
<feature type="chain" id="PRO_5020286496" evidence="1">
    <location>
        <begin position="24"/>
        <end position="151"/>
    </location>
</feature>
<dbReference type="RefSeq" id="WP_126540389.1">
    <property type="nucleotide sequence ID" value="NZ_BSPM01000002.1"/>
</dbReference>
<evidence type="ECO:0000256" key="1">
    <source>
        <dbReference type="SAM" id="SignalP"/>
    </source>
</evidence>
<protein>
    <submittedName>
        <fullName evidence="2">Uncharacterized protein</fullName>
    </submittedName>
</protein>
<sequence>MTRSTTAALAATVLLAAAGSAAAAPTIAGAYYQEQTLKLCSGVSACELMFTAVPAGKSLILTDVACVATMTSSSTLSALSVSSRTAANVLVARTSYPTATTLSVVGGIRRYQAQAELTHIVAAQERPRVYVEANPAPASFVAQCSISGLLQ</sequence>
<reference evidence="2 3" key="1">
    <citation type="submission" date="2019-03" db="EMBL/GenBank/DDBJ databases">
        <title>Genomic Encyclopedia of Type Strains, Phase IV (KMG-IV): sequencing the most valuable type-strain genomes for metagenomic binning, comparative biology and taxonomic classification.</title>
        <authorList>
            <person name="Goeker M."/>
        </authorList>
    </citation>
    <scope>NUCLEOTIDE SEQUENCE [LARGE SCALE GENOMIC DNA]</scope>
    <source>
        <strain evidence="2 3">DSM 102969</strain>
    </source>
</reference>
<name>A0A4R6RE22_9HYPH</name>